<evidence type="ECO:0000259" key="1">
    <source>
        <dbReference type="Pfam" id="PF13460"/>
    </source>
</evidence>
<dbReference type="InterPro" id="IPR051604">
    <property type="entry name" value="Ergot_Alk_Oxidoreductase"/>
</dbReference>
<organism evidence="2 3">
    <name type="scientific">Streptacidiphilus alkalitolerans</name>
    <dbReference type="NCBI Taxonomy" id="3342712"/>
    <lineage>
        <taxon>Bacteria</taxon>
        <taxon>Bacillati</taxon>
        <taxon>Actinomycetota</taxon>
        <taxon>Actinomycetes</taxon>
        <taxon>Kitasatosporales</taxon>
        <taxon>Streptomycetaceae</taxon>
        <taxon>Streptacidiphilus</taxon>
    </lineage>
</organism>
<evidence type="ECO:0000313" key="2">
    <source>
        <dbReference type="EMBL" id="MFC1431220.1"/>
    </source>
</evidence>
<proteinExistence type="predicted"/>
<dbReference type="Pfam" id="PF13460">
    <property type="entry name" value="NAD_binding_10"/>
    <property type="match status" value="1"/>
</dbReference>
<comment type="caution">
    <text evidence="2">The sequence shown here is derived from an EMBL/GenBank/DDBJ whole genome shotgun (WGS) entry which is preliminary data.</text>
</comment>
<name>A0ABV6WYU6_9ACTN</name>
<reference evidence="2 3" key="1">
    <citation type="submission" date="2024-09" db="EMBL/GenBank/DDBJ databases">
        <authorList>
            <person name="Lee S.D."/>
        </authorList>
    </citation>
    <scope>NUCLEOTIDE SEQUENCE [LARGE SCALE GENOMIC DNA]</scope>
    <source>
        <strain evidence="2 3">N1-3</strain>
    </source>
</reference>
<dbReference type="SUPFAM" id="SSF51735">
    <property type="entry name" value="NAD(P)-binding Rossmann-fold domains"/>
    <property type="match status" value="1"/>
</dbReference>
<dbReference type="InterPro" id="IPR036291">
    <property type="entry name" value="NAD(P)-bd_dom_sf"/>
</dbReference>
<feature type="domain" description="NAD(P)-binding" evidence="1">
    <location>
        <begin position="6"/>
        <end position="178"/>
    </location>
</feature>
<protein>
    <submittedName>
        <fullName evidence="2">NAD(P)H-binding protein</fullName>
    </submittedName>
</protein>
<gene>
    <name evidence="2" type="ORF">ACEZDB_11230</name>
</gene>
<dbReference type="Gene3D" id="3.40.50.720">
    <property type="entry name" value="NAD(P)-binding Rossmann-like Domain"/>
    <property type="match status" value="1"/>
</dbReference>
<dbReference type="PANTHER" id="PTHR43162">
    <property type="match status" value="1"/>
</dbReference>
<accession>A0ABV6WYU6</accession>
<dbReference type="Proteomes" id="UP001592530">
    <property type="component" value="Unassembled WGS sequence"/>
</dbReference>
<dbReference type="RefSeq" id="WP_380551553.1">
    <property type="nucleotide sequence ID" value="NZ_JBHEZY010000003.1"/>
</dbReference>
<evidence type="ECO:0000313" key="3">
    <source>
        <dbReference type="Proteomes" id="UP001592530"/>
    </source>
</evidence>
<dbReference type="PANTHER" id="PTHR43162:SF1">
    <property type="entry name" value="PRESTALK A DIFFERENTIATION PROTEIN A"/>
    <property type="match status" value="1"/>
</dbReference>
<dbReference type="EMBL" id="JBHEZY010000003">
    <property type="protein sequence ID" value="MFC1431220.1"/>
    <property type="molecule type" value="Genomic_DNA"/>
</dbReference>
<sequence>MILVTGANGNVGRLVLRQLIADGRTVRALSRNPEQAEWPDLAEVAPGDLADPASLRTALDGVEAAYLFPAPGTGPGFVAAAEAAGVRRVVLLSSGAVEDRSDPPTDPIALYHWEIEQALRSSDLAWTILRPEVFAANSLQWAAQTRAGDEIRGAYADAAATPIHEADIAACAVAALTGPGHSGAVHHLTGPQSLTHADQARIIGEVLGRPVRYLELPPATAREQLAPYVPAPILDSILTLWAESVGNPRPVTDAVAKITGRTPRSYAAWVRDHAGEF</sequence>
<dbReference type="InterPro" id="IPR016040">
    <property type="entry name" value="NAD(P)-bd_dom"/>
</dbReference>